<dbReference type="Proteomes" id="UP001596001">
    <property type="component" value="Unassembled WGS sequence"/>
</dbReference>
<dbReference type="InterPro" id="IPR035437">
    <property type="entry name" value="SNase_OB-fold_sf"/>
</dbReference>
<dbReference type="RefSeq" id="WP_382431262.1">
    <property type="nucleotide sequence ID" value="NZ_JBHSHJ010000003.1"/>
</dbReference>
<dbReference type="Pfam" id="PF00565">
    <property type="entry name" value="SNase"/>
    <property type="match status" value="1"/>
</dbReference>
<dbReference type="InterPro" id="IPR016071">
    <property type="entry name" value="Staphylococal_nuclease_OB-fold"/>
</dbReference>
<dbReference type="PANTHER" id="PTHR12302">
    <property type="entry name" value="EBNA2 BINDING PROTEIN P100"/>
    <property type="match status" value="1"/>
</dbReference>
<dbReference type="SMART" id="SM00318">
    <property type="entry name" value="SNc"/>
    <property type="match status" value="1"/>
</dbReference>
<keyword evidence="3" id="KW-0378">Hydrolase</keyword>
<comment type="caution">
    <text evidence="5">The sequence shown here is derived from an EMBL/GenBank/DDBJ whole genome shotgun (WGS) entry which is preliminary data.</text>
</comment>
<dbReference type="InterPro" id="IPR002071">
    <property type="entry name" value="Thermonucl_AS"/>
</dbReference>
<sequence>MDRVIDGDTISVRTEQGLERVRINQIDAPERSQTFGVDATTCLTNILGSGIVQMCSDGKDRYGRTIASVSAQGQDVGAAMVFQGCAWAYTKYLEAGSSLPTLQAFAQAAKSGLWASSSAQAPWQYRAGVGPVTATNGQPAVNISAPTTAAVHDRVFDWVEHKFPEFTAQGTETTSNSGAYGRCYASGLCVRYQNGRFLIVDQNGNATDAGSAADLTPLAASEGF</sequence>
<dbReference type="PROSITE" id="PS50830">
    <property type="entry name" value="TNASE_3"/>
    <property type="match status" value="1"/>
</dbReference>
<name>A0ABV9QG07_9BURK</name>
<reference evidence="6" key="1">
    <citation type="journal article" date="2019" name="Int. J. Syst. Evol. Microbiol.">
        <title>The Global Catalogue of Microorganisms (GCM) 10K type strain sequencing project: providing services to taxonomists for standard genome sequencing and annotation.</title>
        <authorList>
            <consortium name="The Broad Institute Genomics Platform"/>
            <consortium name="The Broad Institute Genome Sequencing Center for Infectious Disease"/>
            <person name="Wu L."/>
            <person name="Ma J."/>
        </authorList>
    </citation>
    <scope>NUCLEOTIDE SEQUENCE [LARGE SCALE GENOMIC DNA]</scope>
    <source>
        <strain evidence="6">CCUG 49452</strain>
    </source>
</reference>
<dbReference type="PANTHER" id="PTHR12302:SF3">
    <property type="entry name" value="SERINE_THREONINE-PROTEIN KINASE 31"/>
    <property type="match status" value="1"/>
</dbReference>
<evidence type="ECO:0000256" key="1">
    <source>
        <dbReference type="ARBA" id="ARBA00022722"/>
    </source>
</evidence>
<evidence type="ECO:0000259" key="4">
    <source>
        <dbReference type="PROSITE" id="PS50830"/>
    </source>
</evidence>
<evidence type="ECO:0000313" key="5">
    <source>
        <dbReference type="EMBL" id="MFC4788622.1"/>
    </source>
</evidence>
<organism evidence="5 6">
    <name type="scientific">Giesbergeria sinuosa</name>
    <dbReference type="NCBI Taxonomy" id="80883"/>
    <lineage>
        <taxon>Bacteria</taxon>
        <taxon>Pseudomonadati</taxon>
        <taxon>Pseudomonadota</taxon>
        <taxon>Betaproteobacteria</taxon>
        <taxon>Burkholderiales</taxon>
        <taxon>Comamonadaceae</taxon>
        <taxon>Giesbergeria</taxon>
    </lineage>
</organism>
<keyword evidence="1" id="KW-0540">Nuclease</keyword>
<gene>
    <name evidence="5" type="ORF">ACFO6X_06440</name>
</gene>
<evidence type="ECO:0000256" key="2">
    <source>
        <dbReference type="ARBA" id="ARBA00022759"/>
    </source>
</evidence>
<keyword evidence="6" id="KW-1185">Reference proteome</keyword>
<accession>A0ABV9QG07</accession>
<evidence type="ECO:0000313" key="6">
    <source>
        <dbReference type="Proteomes" id="UP001596001"/>
    </source>
</evidence>
<dbReference type="SUPFAM" id="SSF50199">
    <property type="entry name" value="Staphylococcal nuclease"/>
    <property type="match status" value="1"/>
</dbReference>
<dbReference type="PROSITE" id="PS01123">
    <property type="entry name" value="TNASE_1"/>
    <property type="match status" value="1"/>
</dbReference>
<keyword evidence="2" id="KW-0255">Endonuclease</keyword>
<dbReference type="EMBL" id="JBHSHJ010000003">
    <property type="protein sequence ID" value="MFC4788622.1"/>
    <property type="molecule type" value="Genomic_DNA"/>
</dbReference>
<dbReference type="Gene3D" id="2.40.50.90">
    <property type="match status" value="1"/>
</dbReference>
<protein>
    <submittedName>
        <fullName evidence="5">Thermonuclease family protein</fullName>
    </submittedName>
</protein>
<proteinExistence type="predicted"/>
<feature type="domain" description="TNase-like" evidence="4">
    <location>
        <begin position="1"/>
        <end position="116"/>
    </location>
</feature>
<evidence type="ECO:0000256" key="3">
    <source>
        <dbReference type="ARBA" id="ARBA00022801"/>
    </source>
</evidence>